<keyword evidence="1" id="KW-0812">Transmembrane</keyword>
<evidence type="ECO:0000256" key="1">
    <source>
        <dbReference type="SAM" id="Phobius"/>
    </source>
</evidence>
<name>A0A2U1SS87_METSR</name>
<sequence length="61" mass="6443">MKVAAVVFGLMALGQAGRLATQPDIQVGGSSMPLWPSAVALIVLLGLCLWLWRLANPRRGA</sequence>
<protein>
    <submittedName>
        <fullName evidence="2">Uncharacterized protein</fullName>
    </submittedName>
</protein>
<comment type="caution">
    <text evidence="2">The sequence shown here is derived from an EMBL/GenBank/DDBJ whole genome shotgun (WGS) entry which is preliminary data.</text>
</comment>
<feature type="transmembrane region" description="Helical" evidence="1">
    <location>
        <begin position="34"/>
        <end position="52"/>
    </location>
</feature>
<dbReference type="AlphaFoldDB" id="A0A2U1SS87"/>
<dbReference type="Proteomes" id="UP000245137">
    <property type="component" value="Unassembled WGS sequence"/>
</dbReference>
<organism evidence="2 3">
    <name type="scientific">Methylosinus sporium</name>
    <dbReference type="NCBI Taxonomy" id="428"/>
    <lineage>
        <taxon>Bacteria</taxon>
        <taxon>Pseudomonadati</taxon>
        <taxon>Pseudomonadota</taxon>
        <taxon>Alphaproteobacteria</taxon>
        <taxon>Hyphomicrobiales</taxon>
        <taxon>Methylocystaceae</taxon>
        <taxon>Methylosinus</taxon>
    </lineage>
</organism>
<keyword evidence="3" id="KW-1185">Reference proteome</keyword>
<proteinExistence type="predicted"/>
<reference evidence="2 3" key="1">
    <citation type="journal article" date="2018" name="Appl. Microbiol. Biotechnol.">
        <title>Co-cultivation of the strictly anaerobic methanogen Methanosarcina barkeri with aerobic methanotrophs in an oxygen-limited membrane bioreactor.</title>
        <authorList>
            <person name="In 't Zandt M.H."/>
            <person name="van den Bosch T.J.M."/>
            <person name="Rijkers R."/>
            <person name="van Kessel M.A.H.J."/>
            <person name="Jetten M.S.M."/>
            <person name="Welte C.U."/>
        </authorList>
    </citation>
    <scope>NUCLEOTIDE SEQUENCE [LARGE SCALE GENOMIC DNA]</scope>
    <source>
        <strain evidence="2 3">DSM 17706</strain>
    </source>
</reference>
<accession>A0A2U1SS87</accession>
<dbReference type="OrthoDB" id="8455600at2"/>
<keyword evidence="1" id="KW-0472">Membrane</keyword>
<keyword evidence="1" id="KW-1133">Transmembrane helix</keyword>
<evidence type="ECO:0000313" key="3">
    <source>
        <dbReference type="Proteomes" id="UP000245137"/>
    </source>
</evidence>
<evidence type="ECO:0000313" key="2">
    <source>
        <dbReference type="EMBL" id="PWB94477.1"/>
    </source>
</evidence>
<dbReference type="EMBL" id="PUIV01000008">
    <property type="protein sequence ID" value="PWB94477.1"/>
    <property type="molecule type" value="Genomic_DNA"/>
</dbReference>
<gene>
    <name evidence="2" type="ORF">C5689_08070</name>
</gene>